<dbReference type="InterPro" id="IPR007630">
    <property type="entry name" value="RNA_pol_sigma70_r4"/>
</dbReference>
<dbReference type="Gene3D" id="1.10.10.10">
    <property type="entry name" value="Winged helix-like DNA-binding domain superfamily/Winged helix DNA-binding domain"/>
    <property type="match status" value="1"/>
</dbReference>
<protein>
    <recommendedName>
        <fullName evidence="1">RNA polymerase sigma-70 region 4 domain-containing protein</fullName>
    </recommendedName>
</protein>
<dbReference type="Proteomes" id="UP000312512">
    <property type="component" value="Unassembled WGS sequence"/>
</dbReference>
<evidence type="ECO:0000313" key="3">
    <source>
        <dbReference type="Proteomes" id="UP000312512"/>
    </source>
</evidence>
<feature type="domain" description="RNA polymerase sigma-70 region 4" evidence="1">
    <location>
        <begin position="136"/>
        <end position="176"/>
    </location>
</feature>
<dbReference type="AlphaFoldDB" id="A0A5C4UUD0"/>
<gene>
    <name evidence="2" type="ORF">FH608_050240</name>
</gene>
<dbReference type="EMBL" id="VDLX02000041">
    <property type="protein sequence ID" value="KAB8182362.1"/>
    <property type="molecule type" value="Genomic_DNA"/>
</dbReference>
<sequence length="639" mass="70498">MGSGRILDALAAVSSNDRADWIATYAAELAAHGGGESLGDLLKISVCEPVDIRRYCSAERARDILLANSLQDRRVLLRTTVPELRGLTGCDQRTLKDVLNALLASLVEGDVRDRGETVQNEPHATLHDLLELWTSSLDDRQRLILRHRMARRDRSLDDLGNELGVSRARVGQLEKKLADNFAAWRQSTPVAERIGQFHWWVFNGSSPLMTFEAVSARVPELSDLVHPVGIELSNFLEMLLPDLDVDGPWLATKPLSDLRDVTFYSATHREKRADGGYDLDKLQAELGLDDYAWSSWLEYCGLRKAAGIVVRKGASQPELAVAVLAAAGHPLSVEEIAERLQVDGVRSLRGRLQADDRIARVGPNSYGLPEWNLETYEGIREEIVQRIERGGGRVLLADVVDELVEQFGVSPASVRAYAARREFSRRDGWIRLAGNGDDGPSQASHKMPTPGETRRCFFLRGQWWFRVDINKEVLRGSGFTAPRGVMALFQVAEGTERVFAALAQEIRISWAAPQPQFGSIRSLVTQLQAKIGDVLWLAPTDRGAVRARLVRAWNKTEDDEIALRSGVQRGLSGEDLRLAVAGALALSVQTSWAALVMSLRARGDLDLAEIVEGYTLSESCRALDSVPGLDDFFAALGGR</sequence>
<dbReference type="InterPro" id="IPR036388">
    <property type="entry name" value="WH-like_DNA-bd_sf"/>
</dbReference>
<comment type="caution">
    <text evidence="2">The sequence shown here is derived from an EMBL/GenBank/DDBJ whole genome shotgun (WGS) entry which is preliminary data.</text>
</comment>
<evidence type="ECO:0000313" key="2">
    <source>
        <dbReference type="EMBL" id="KAB8182362.1"/>
    </source>
</evidence>
<dbReference type="OrthoDB" id="3928741at2"/>
<dbReference type="GO" id="GO:0006352">
    <property type="term" value="P:DNA-templated transcription initiation"/>
    <property type="evidence" value="ECO:0007669"/>
    <property type="project" value="InterPro"/>
</dbReference>
<name>A0A5C4UUD0_9ACTN</name>
<dbReference type="Pfam" id="PF04545">
    <property type="entry name" value="Sigma70_r4"/>
    <property type="match status" value="1"/>
</dbReference>
<keyword evidence="3" id="KW-1185">Reference proteome</keyword>
<dbReference type="SUPFAM" id="SSF88659">
    <property type="entry name" value="Sigma3 and sigma4 domains of RNA polymerase sigma factors"/>
    <property type="match status" value="1"/>
</dbReference>
<evidence type="ECO:0000259" key="1">
    <source>
        <dbReference type="Pfam" id="PF04545"/>
    </source>
</evidence>
<dbReference type="RefSeq" id="WP_139638309.1">
    <property type="nucleotide sequence ID" value="NZ_VDLX02000041.1"/>
</dbReference>
<dbReference type="GO" id="GO:0003700">
    <property type="term" value="F:DNA-binding transcription factor activity"/>
    <property type="evidence" value="ECO:0007669"/>
    <property type="project" value="InterPro"/>
</dbReference>
<dbReference type="InterPro" id="IPR013324">
    <property type="entry name" value="RNA_pol_sigma_r3/r4-like"/>
</dbReference>
<reference evidence="2 3" key="1">
    <citation type="submission" date="2019-10" db="EMBL/GenBank/DDBJ databases">
        <title>Nonomuraea sp. nov., isolated from Phyllanthus amarus.</title>
        <authorList>
            <person name="Klykleung N."/>
            <person name="Tanasupawat S."/>
        </authorList>
    </citation>
    <scope>NUCLEOTIDE SEQUENCE [LARGE SCALE GENOMIC DNA]</scope>
    <source>
        <strain evidence="2 3">PA1-10</strain>
    </source>
</reference>
<organism evidence="2 3">
    <name type="scientific">Nonomuraea phyllanthi</name>
    <dbReference type="NCBI Taxonomy" id="2219224"/>
    <lineage>
        <taxon>Bacteria</taxon>
        <taxon>Bacillati</taxon>
        <taxon>Actinomycetota</taxon>
        <taxon>Actinomycetes</taxon>
        <taxon>Streptosporangiales</taxon>
        <taxon>Streptosporangiaceae</taxon>
        <taxon>Nonomuraea</taxon>
    </lineage>
</organism>
<accession>A0A5C4UUD0</accession>
<proteinExistence type="predicted"/>